<accession>A0A382US96</accession>
<organism evidence="1">
    <name type="scientific">marine metagenome</name>
    <dbReference type="NCBI Taxonomy" id="408172"/>
    <lineage>
        <taxon>unclassified sequences</taxon>
        <taxon>metagenomes</taxon>
        <taxon>ecological metagenomes</taxon>
    </lineage>
</organism>
<proteinExistence type="predicted"/>
<evidence type="ECO:0000313" key="1">
    <source>
        <dbReference type="EMBL" id="SVD36675.1"/>
    </source>
</evidence>
<name>A0A382US96_9ZZZZ</name>
<feature type="non-terminal residue" evidence="1">
    <location>
        <position position="291"/>
    </location>
</feature>
<feature type="non-terminal residue" evidence="1">
    <location>
        <position position="1"/>
    </location>
</feature>
<reference evidence="1" key="1">
    <citation type="submission" date="2018-05" db="EMBL/GenBank/DDBJ databases">
        <authorList>
            <person name="Lanie J.A."/>
            <person name="Ng W.-L."/>
            <person name="Kazmierczak K.M."/>
            <person name="Andrzejewski T.M."/>
            <person name="Davidsen T.M."/>
            <person name="Wayne K.J."/>
            <person name="Tettelin H."/>
            <person name="Glass J.I."/>
            <person name="Rusch D."/>
            <person name="Podicherti R."/>
            <person name="Tsui H.-C.T."/>
            <person name="Winkler M.E."/>
        </authorList>
    </citation>
    <scope>NUCLEOTIDE SEQUENCE</scope>
</reference>
<gene>
    <name evidence="1" type="ORF">METZ01_LOCUS389529</name>
</gene>
<protein>
    <recommendedName>
        <fullName evidence="2">DUF4034 domain-containing protein</fullName>
    </recommendedName>
</protein>
<sequence>AQAIVHEPGYRDVAKYYVSWLYELGENRLPEAERILREAFGKVEPTKRHFIRYALAFDIYRDRMKDVNRARNEVRQMLREEPPNDSKVSSAMNWYLSSAPDEGSFRRAAEELIKYSEANGHLSHYRSWMQSWAKGTGSSDVEKGNRKWFRQRVKNLGSNRDVAEWIAFEKAVSANKPSAFLSLSKKLNTEQKFVRFHSELGFDYRHYGGNKDRALGIPHFKVLAKRFPKDASRASFWLDASRYGNEGDRLEAVRHLLQAEPVNDYNRWHEAYRTAHEAKDDGLLRQVHQYV</sequence>
<dbReference type="AlphaFoldDB" id="A0A382US96"/>
<dbReference type="EMBL" id="UINC01146126">
    <property type="protein sequence ID" value="SVD36675.1"/>
    <property type="molecule type" value="Genomic_DNA"/>
</dbReference>
<evidence type="ECO:0008006" key="2">
    <source>
        <dbReference type="Google" id="ProtNLM"/>
    </source>
</evidence>